<sequence>MQQSNVRSIDVNRRNLLAGLLSLTAAGSVLAFARPSVSAEKDPNLAAVDSRNITGVEALARAKRGEVTIVDVRSPQEWKQTGVPAGARSVTIHGPEGIEGFVRAMTRSVNGRLDTPVALICARGNRSTRALNALQAAGFTQVLNIKEGMLGGASGSGWLAQDLPLDPCISC</sequence>
<dbReference type="Proteomes" id="UP000315252">
    <property type="component" value="Unassembled WGS sequence"/>
</dbReference>
<dbReference type="InterPro" id="IPR050229">
    <property type="entry name" value="GlpE_sulfurtransferase"/>
</dbReference>
<protein>
    <submittedName>
        <fullName evidence="3">Rhodanese-like domain-containing protein</fullName>
    </submittedName>
</protein>
<dbReference type="SMART" id="SM00450">
    <property type="entry name" value="RHOD"/>
    <property type="match status" value="1"/>
</dbReference>
<dbReference type="CDD" id="cd00158">
    <property type="entry name" value="RHOD"/>
    <property type="match status" value="1"/>
</dbReference>
<feature type="domain" description="Rhodanese" evidence="2">
    <location>
        <begin position="63"/>
        <end position="167"/>
    </location>
</feature>
<dbReference type="InterPro" id="IPR006311">
    <property type="entry name" value="TAT_signal"/>
</dbReference>
<keyword evidence="4" id="KW-1185">Reference proteome</keyword>
<keyword evidence="1" id="KW-0732">Signal</keyword>
<dbReference type="InterPro" id="IPR036873">
    <property type="entry name" value="Rhodanese-like_dom_sf"/>
</dbReference>
<accession>A0A545TGC5</accession>
<evidence type="ECO:0000256" key="1">
    <source>
        <dbReference type="SAM" id="SignalP"/>
    </source>
</evidence>
<dbReference type="PROSITE" id="PS50206">
    <property type="entry name" value="RHODANESE_3"/>
    <property type="match status" value="1"/>
</dbReference>
<dbReference type="EMBL" id="VHSH01000008">
    <property type="protein sequence ID" value="TQV76282.1"/>
    <property type="molecule type" value="Genomic_DNA"/>
</dbReference>
<dbReference type="PANTHER" id="PTHR43031">
    <property type="entry name" value="FAD-DEPENDENT OXIDOREDUCTASE"/>
    <property type="match status" value="1"/>
</dbReference>
<gene>
    <name evidence="3" type="ORF">FKG95_21875</name>
</gene>
<dbReference type="RefSeq" id="WP_142898545.1">
    <property type="nucleotide sequence ID" value="NZ_ML660059.1"/>
</dbReference>
<organism evidence="3 4">
    <name type="scientific">Denitrobaculum tricleocarpae</name>
    <dbReference type="NCBI Taxonomy" id="2591009"/>
    <lineage>
        <taxon>Bacteria</taxon>
        <taxon>Pseudomonadati</taxon>
        <taxon>Pseudomonadota</taxon>
        <taxon>Alphaproteobacteria</taxon>
        <taxon>Rhodospirillales</taxon>
        <taxon>Rhodospirillaceae</taxon>
        <taxon>Denitrobaculum</taxon>
    </lineage>
</organism>
<feature type="signal peptide" evidence="1">
    <location>
        <begin position="1"/>
        <end position="31"/>
    </location>
</feature>
<reference evidence="3 4" key="1">
    <citation type="submission" date="2019-06" db="EMBL/GenBank/DDBJ databases">
        <title>Whole genome sequence for Rhodospirillaceae sp. R148.</title>
        <authorList>
            <person name="Wang G."/>
        </authorList>
    </citation>
    <scope>NUCLEOTIDE SEQUENCE [LARGE SCALE GENOMIC DNA]</scope>
    <source>
        <strain evidence="3 4">R148</strain>
    </source>
</reference>
<evidence type="ECO:0000259" key="2">
    <source>
        <dbReference type="PROSITE" id="PS50206"/>
    </source>
</evidence>
<dbReference type="AlphaFoldDB" id="A0A545TGC5"/>
<dbReference type="OrthoDB" id="9815890at2"/>
<dbReference type="PANTHER" id="PTHR43031:SF1">
    <property type="entry name" value="PYRIDINE NUCLEOTIDE-DISULPHIDE OXIDOREDUCTASE"/>
    <property type="match status" value="1"/>
</dbReference>
<feature type="chain" id="PRO_5021824976" evidence="1">
    <location>
        <begin position="32"/>
        <end position="171"/>
    </location>
</feature>
<dbReference type="InterPro" id="IPR001763">
    <property type="entry name" value="Rhodanese-like_dom"/>
</dbReference>
<comment type="caution">
    <text evidence="3">The sequence shown here is derived from an EMBL/GenBank/DDBJ whole genome shotgun (WGS) entry which is preliminary data.</text>
</comment>
<dbReference type="SUPFAM" id="SSF52821">
    <property type="entry name" value="Rhodanese/Cell cycle control phosphatase"/>
    <property type="match status" value="1"/>
</dbReference>
<evidence type="ECO:0000313" key="3">
    <source>
        <dbReference type="EMBL" id="TQV76282.1"/>
    </source>
</evidence>
<dbReference type="Pfam" id="PF00581">
    <property type="entry name" value="Rhodanese"/>
    <property type="match status" value="1"/>
</dbReference>
<name>A0A545TGC5_9PROT</name>
<dbReference type="PROSITE" id="PS51318">
    <property type="entry name" value="TAT"/>
    <property type="match status" value="1"/>
</dbReference>
<proteinExistence type="predicted"/>
<dbReference type="Gene3D" id="3.40.250.10">
    <property type="entry name" value="Rhodanese-like domain"/>
    <property type="match status" value="1"/>
</dbReference>
<evidence type="ECO:0000313" key="4">
    <source>
        <dbReference type="Proteomes" id="UP000315252"/>
    </source>
</evidence>